<gene>
    <name evidence="2" type="ORF">S7711_08154</name>
</gene>
<reference evidence="2 3" key="1">
    <citation type="journal article" date="2014" name="BMC Genomics">
        <title>Comparative genome sequencing reveals chemotype-specific gene clusters in the toxigenic black mold Stachybotrys.</title>
        <authorList>
            <person name="Semeiks J."/>
            <person name="Borek D."/>
            <person name="Otwinowski Z."/>
            <person name="Grishin N.V."/>
        </authorList>
    </citation>
    <scope>NUCLEOTIDE SEQUENCE [LARGE SCALE GENOMIC DNA]</scope>
    <source>
        <strain evidence="3">CBS 109288 / IBT 7711</strain>
    </source>
</reference>
<dbReference type="InterPro" id="IPR000182">
    <property type="entry name" value="GNAT_dom"/>
</dbReference>
<dbReference type="InterPro" id="IPR016181">
    <property type="entry name" value="Acyl_CoA_acyltransferase"/>
</dbReference>
<dbReference type="PANTHER" id="PTHR43792:SF1">
    <property type="entry name" value="N-ACETYLTRANSFERASE DOMAIN-CONTAINING PROTEIN"/>
    <property type="match status" value="1"/>
</dbReference>
<dbReference type="HOGENOM" id="CLU_013985_24_0_1"/>
<dbReference type="GO" id="GO:0016747">
    <property type="term" value="F:acyltransferase activity, transferring groups other than amino-acyl groups"/>
    <property type="evidence" value="ECO:0007669"/>
    <property type="project" value="InterPro"/>
</dbReference>
<evidence type="ECO:0000313" key="3">
    <source>
        <dbReference type="Proteomes" id="UP000028045"/>
    </source>
</evidence>
<dbReference type="Gene3D" id="3.40.630.30">
    <property type="match status" value="1"/>
</dbReference>
<name>A0A084AIF5_STACB</name>
<sequence>MADTEEVQWVDIKTTLPAIPYPLSDARPVIKTQRLLLRPVAAADLDDMHALRLQPEVMVWTIQGRPDEDLEETRKVMDRFLPPNDARDFNYAICLGDTGEMIGVGGVRSMEGTLGWPDLGYMLRKEAWGKGYASEFVAGFLRAWWALPRAERAIRVDRDAIAGDDDGPVTHERLVAITQDDNLGSQNVLRKMGMQPIKKWVVDEASKPGQKTVLLAFAVKSPVAAA</sequence>
<dbReference type="OrthoDB" id="4072826at2759"/>
<organism evidence="2 3">
    <name type="scientific">Stachybotrys chartarum (strain CBS 109288 / IBT 7711)</name>
    <name type="common">Toxic black mold</name>
    <name type="synonym">Stilbospora chartarum</name>
    <dbReference type="NCBI Taxonomy" id="1280523"/>
    <lineage>
        <taxon>Eukaryota</taxon>
        <taxon>Fungi</taxon>
        <taxon>Dikarya</taxon>
        <taxon>Ascomycota</taxon>
        <taxon>Pezizomycotina</taxon>
        <taxon>Sordariomycetes</taxon>
        <taxon>Hypocreomycetidae</taxon>
        <taxon>Hypocreales</taxon>
        <taxon>Stachybotryaceae</taxon>
        <taxon>Stachybotrys</taxon>
    </lineage>
</organism>
<protein>
    <recommendedName>
        <fullName evidence="1">N-acetyltransferase domain-containing protein</fullName>
    </recommendedName>
</protein>
<dbReference type="PANTHER" id="PTHR43792">
    <property type="entry name" value="GNAT FAMILY, PUTATIVE (AFU_ORTHOLOGUE AFUA_3G00765)-RELATED-RELATED"/>
    <property type="match status" value="1"/>
</dbReference>
<dbReference type="Proteomes" id="UP000028045">
    <property type="component" value="Unassembled WGS sequence"/>
</dbReference>
<accession>A0A084AIF5</accession>
<proteinExistence type="predicted"/>
<dbReference type="AlphaFoldDB" id="A0A084AIF5"/>
<feature type="domain" description="N-acetyltransferase" evidence="1">
    <location>
        <begin position="34"/>
        <end position="195"/>
    </location>
</feature>
<dbReference type="EMBL" id="KL648714">
    <property type="protein sequence ID" value="KEY65084.1"/>
    <property type="molecule type" value="Genomic_DNA"/>
</dbReference>
<dbReference type="InterPro" id="IPR051531">
    <property type="entry name" value="N-acetyltransferase"/>
</dbReference>
<evidence type="ECO:0000259" key="1">
    <source>
        <dbReference type="Pfam" id="PF13302"/>
    </source>
</evidence>
<evidence type="ECO:0000313" key="2">
    <source>
        <dbReference type="EMBL" id="KEY65084.1"/>
    </source>
</evidence>
<dbReference type="Pfam" id="PF13302">
    <property type="entry name" value="Acetyltransf_3"/>
    <property type="match status" value="1"/>
</dbReference>
<dbReference type="SUPFAM" id="SSF55729">
    <property type="entry name" value="Acyl-CoA N-acyltransferases (Nat)"/>
    <property type="match status" value="1"/>
</dbReference>
<keyword evidence="3" id="KW-1185">Reference proteome</keyword>